<proteinExistence type="predicted"/>
<evidence type="ECO:0000313" key="2">
    <source>
        <dbReference type="EMBL" id="OGC13762.1"/>
    </source>
</evidence>
<reference evidence="2 3" key="1">
    <citation type="journal article" date="2016" name="Nat. Commun.">
        <title>Thousands of microbial genomes shed light on interconnected biogeochemical processes in an aquifer system.</title>
        <authorList>
            <person name="Anantharaman K."/>
            <person name="Brown C.T."/>
            <person name="Hug L.A."/>
            <person name="Sharon I."/>
            <person name="Castelle C.J."/>
            <person name="Probst A.J."/>
            <person name="Thomas B.C."/>
            <person name="Singh A."/>
            <person name="Wilkins M.J."/>
            <person name="Karaoz U."/>
            <person name="Brodie E.L."/>
            <person name="Williams K.H."/>
            <person name="Hubbard S.S."/>
            <person name="Banfield J.F."/>
        </authorList>
    </citation>
    <scope>NUCLEOTIDE SEQUENCE [LARGE SCALE GENOMIC DNA]</scope>
</reference>
<protein>
    <submittedName>
        <fullName evidence="2">Uncharacterized protein</fullName>
    </submittedName>
</protein>
<name>A0A1F4S010_UNCSA</name>
<dbReference type="Proteomes" id="UP000177905">
    <property type="component" value="Unassembled WGS sequence"/>
</dbReference>
<evidence type="ECO:0000313" key="3">
    <source>
        <dbReference type="Proteomes" id="UP000177905"/>
    </source>
</evidence>
<feature type="compositionally biased region" description="Basic and acidic residues" evidence="1">
    <location>
        <begin position="12"/>
        <end position="21"/>
    </location>
</feature>
<feature type="region of interest" description="Disordered" evidence="1">
    <location>
        <begin position="1"/>
        <end position="36"/>
    </location>
</feature>
<dbReference type="EMBL" id="MEUA01000048">
    <property type="protein sequence ID" value="OGC13762.1"/>
    <property type="molecule type" value="Genomic_DNA"/>
</dbReference>
<evidence type="ECO:0000256" key="1">
    <source>
        <dbReference type="SAM" id="MobiDB-lite"/>
    </source>
</evidence>
<organism evidence="2 3">
    <name type="scientific">candidate division WOR-1 bacterium RIFOXYB2_FULL_36_35</name>
    <dbReference type="NCBI Taxonomy" id="1802578"/>
    <lineage>
        <taxon>Bacteria</taxon>
        <taxon>Bacillati</taxon>
        <taxon>Saganbacteria</taxon>
    </lineage>
</organism>
<gene>
    <name evidence="2" type="ORF">A2290_07810</name>
</gene>
<sequence length="532" mass="57371">MLMGHIVPVDPKQAEKPDRNGAKTGKKPPAKAEADKSLSGKVLDGVGAVIQYMFIPAAGVVPSCTSQAPSCLMFNPDITDGKGNTITGGLSSELSTKGVAEIPFRFEIVSKIRNDGSGWGSVKVNGGISIGLHDGYVGFNKDGDFYVKEDGGPFTSCNTAVDDNNLDDLGQCSPFVLQDGDEKPTYISGAYPAAIPLMVDGYPVLTSLDGSGNATYRPIQVTAPELGIFNSNVFKLSADNGGIHFVVFGSKIENEMIVTAYYYIKGFVSVDDFTNPDTVLLGEDLADVLKKDGGAIYSALIEEGYISNDGTDEITTKFTGDFEDFSLPSEQYSFSQDQIQAAFIVMRYALENGNIVGPFDINENDINTEDTFNAYYKTDDKGVLLSEDSHTEVAAHIYSYTKDPKYTSKDIYYGNEDKGLTGVLVNNGVINPESIATIVVPLNYELTLRNSETGRIQEVKGKIEKGTQGISFIFDSALLDSAEGSDYTIIDGSIRLELAKNAPKGFSLNVSVNGIMVEVEQREEEGVCEKQQ</sequence>
<dbReference type="AlphaFoldDB" id="A0A1F4S010"/>
<comment type="caution">
    <text evidence="2">The sequence shown here is derived from an EMBL/GenBank/DDBJ whole genome shotgun (WGS) entry which is preliminary data.</text>
</comment>
<accession>A0A1F4S010</accession>